<protein>
    <submittedName>
        <fullName evidence="3">Uncharacterized protein</fullName>
    </submittedName>
</protein>
<dbReference type="InterPro" id="IPR007317">
    <property type="entry name" value="GET4"/>
</dbReference>
<organism evidence="3">
    <name type="scientific">Hemiselmis tepida</name>
    <dbReference type="NCBI Taxonomy" id="464990"/>
    <lineage>
        <taxon>Eukaryota</taxon>
        <taxon>Cryptophyceae</taxon>
        <taxon>Cryptomonadales</taxon>
        <taxon>Hemiselmidaceae</taxon>
        <taxon>Hemiselmis</taxon>
    </lineage>
</organism>
<feature type="compositionally biased region" description="Basic and acidic residues" evidence="2">
    <location>
        <begin position="176"/>
        <end position="185"/>
    </location>
</feature>
<dbReference type="AlphaFoldDB" id="A0A7S0VZ76"/>
<name>A0A7S0VZ76_9CRYP</name>
<dbReference type="PANTHER" id="PTHR12875">
    <property type="entry name" value="GOLGI TO ER TRAFFIC PROTEIN 4 HOMOLOG"/>
    <property type="match status" value="1"/>
</dbReference>
<evidence type="ECO:0000256" key="2">
    <source>
        <dbReference type="SAM" id="MobiDB-lite"/>
    </source>
</evidence>
<dbReference type="PANTHER" id="PTHR12875:SF0">
    <property type="entry name" value="GOLGI TO ER TRAFFIC PROTEIN 4 HOMOLOG"/>
    <property type="match status" value="1"/>
</dbReference>
<dbReference type="Gene3D" id="1.25.40.10">
    <property type="entry name" value="Tetratricopeptide repeat domain"/>
    <property type="match status" value="1"/>
</dbReference>
<dbReference type="InterPro" id="IPR011990">
    <property type="entry name" value="TPR-like_helical_dom_sf"/>
</dbReference>
<accession>A0A7S0VZ76</accession>
<dbReference type="EMBL" id="HBFN01022820">
    <property type="protein sequence ID" value="CAD8799639.1"/>
    <property type="molecule type" value="Transcribed_RNA"/>
</dbReference>
<reference evidence="3" key="1">
    <citation type="submission" date="2021-01" db="EMBL/GenBank/DDBJ databases">
        <authorList>
            <person name="Corre E."/>
            <person name="Pelletier E."/>
            <person name="Niang G."/>
            <person name="Scheremetjew M."/>
            <person name="Finn R."/>
            <person name="Kale V."/>
            <person name="Holt S."/>
            <person name="Cochrane G."/>
            <person name="Meng A."/>
            <person name="Brown T."/>
            <person name="Cohen L."/>
        </authorList>
    </citation>
    <scope>NUCLEOTIDE SEQUENCE</scope>
    <source>
        <strain evidence="3">CCMP443</strain>
    </source>
</reference>
<feature type="compositionally biased region" description="Basic and acidic residues" evidence="2">
    <location>
        <begin position="205"/>
        <end position="215"/>
    </location>
</feature>
<dbReference type="GO" id="GO:0045048">
    <property type="term" value="P:protein insertion into ER membrane"/>
    <property type="evidence" value="ECO:0007669"/>
    <property type="project" value="InterPro"/>
</dbReference>
<dbReference type="GO" id="GO:0005829">
    <property type="term" value="C:cytosol"/>
    <property type="evidence" value="ECO:0007669"/>
    <property type="project" value="TreeGrafter"/>
</dbReference>
<proteinExistence type="inferred from homology"/>
<dbReference type="Pfam" id="PF04190">
    <property type="entry name" value="GET4"/>
    <property type="match status" value="1"/>
</dbReference>
<sequence length="215" mass="23515">MCRRHVKFLRAAVKWSQKGGVQGDEGLHLLLAMRHEAAGELALALPHYARSKADAARTVATSLASNSLGMTSDERELLALRAIFLSLNVGRIDLAEALHEHCCQTSQPNMLDPEGVRGNFSRLMLASCRRRATPLFLMLRSTYHAVHSSEPTLREAVERIGETYFGVAAPRVRSKRAGEGLDKGPPRVPPNRQSPRAHSSGIAPMEDHPDARGGL</sequence>
<evidence type="ECO:0000313" key="3">
    <source>
        <dbReference type="EMBL" id="CAD8799639.1"/>
    </source>
</evidence>
<feature type="region of interest" description="Disordered" evidence="2">
    <location>
        <begin position="175"/>
        <end position="215"/>
    </location>
</feature>
<gene>
    <name evidence="3" type="ORF">HTEP1355_LOCUS13280</name>
</gene>
<evidence type="ECO:0000256" key="1">
    <source>
        <dbReference type="ARBA" id="ARBA00005351"/>
    </source>
</evidence>
<comment type="similarity">
    <text evidence="1">Belongs to the GET4 family.</text>
</comment>